<gene>
    <name evidence="3" type="ORF">F3Y22_tig00113724pilonHSYRG00066</name>
</gene>
<feature type="domain" description="J" evidence="2">
    <location>
        <begin position="27"/>
        <end position="91"/>
    </location>
</feature>
<dbReference type="AlphaFoldDB" id="A0A6A2WPK7"/>
<name>A0A6A2WPK7_HIBSY</name>
<proteinExistence type="predicted"/>
<dbReference type="EMBL" id="VEPZ02001719">
    <property type="protein sequence ID" value="KAE8661721.1"/>
    <property type="molecule type" value="Genomic_DNA"/>
</dbReference>
<protein>
    <submittedName>
        <fullName evidence="3">Major facilitator protein</fullName>
    </submittedName>
</protein>
<evidence type="ECO:0000259" key="2">
    <source>
        <dbReference type="PROSITE" id="PS50076"/>
    </source>
</evidence>
<keyword evidence="4" id="KW-1185">Reference proteome</keyword>
<dbReference type="PANTHER" id="PTHR44137">
    <property type="entry name" value="BNAC03G44070D PROTEIN"/>
    <property type="match status" value="1"/>
</dbReference>
<dbReference type="Pfam" id="PF11926">
    <property type="entry name" value="DUF3444"/>
    <property type="match status" value="2"/>
</dbReference>
<dbReference type="InterPro" id="IPR001623">
    <property type="entry name" value="DnaJ_domain"/>
</dbReference>
<accession>A0A6A2WPK7</accession>
<dbReference type="PROSITE" id="PS50076">
    <property type="entry name" value="DNAJ_2"/>
    <property type="match status" value="1"/>
</dbReference>
<evidence type="ECO:0000256" key="1">
    <source>
        <dbReference type="SAM" id="MobiDB-lite"/>
    </source>
</evidence>
<dbReference type="PANTHER" id="PTHR44137:SF51">
    <property type="entry name" value="MOLECULAR CHAPERONE HSP40_DNAJ FAMILY PROTEIN"/>
    <property type="match status" value="1"/>
</dbReference>
<dbReference type="SUPFAM" id="SSF46565">
    <property type="entry name" value="Chaperone J-domain"/>
    <property type="match status" value="1"/>
</dbReference>
<feature type="compositionally biased region" description="Low complexity" evidence="1">
    <location>
        <begin position="214"/>
        <end position="232"/>
    </location>
</feature>
<feature type="region of interest" description="Disordered" evidence="1">
    <location>
        <begin position="210"/>
        <end position="248"/>
    </location>
</feature>
<feature type="region of interest" description="Disordered" evidence="1">
    <location>
        <begin position="264"/>
        <end position="347"/>
    </location>
</feature>
<dbReference type="InterPro" id="IPR036869">
    <property type="entry name" value="J_dom_sf"/>
</dbReference>
<dbReference type="Gene3D" id="1.10.287.110">
    <property type="entry name" value="DnaJ domain"/>
    <property type="match status" value="1"/>
</dbReference>
<dbReference type="PRINTS" id="PR00625">
    <property type="entry name" value="JDOMAIN"/>
</dbReference>
<feature type="compositionally biased region" description="Polar residues" evidence="1">
    <location>
        <begin position="316"/>
        <end position="326"/>
    </location>
</feature>
<sequence>MFFPSCLQLLTTDVYISADEKINGEVDWYRVLGVQLDANEETIRKHYRKLALILHLDKNKSVGADGAFKILSQAWTVLSDKARRTAYDEKQNLRGSYLDVLHGKPSTEATSSNGFHDFFNVNNSNTVDQNGATYSNPAPPHSARSDTFWTTCYACKMNFEYSRVYVNKNLTCWKCRTPFFAAEILTPSINGNSAFPGSASNINVAPPSSFATRAAGDTHSASTGSSGSVSRSAAKKPSNNIKEPPRLGIRNMLMEMARREICKNKNSWTPASLPNTSNKPKVSDEEIEEQNEGNRKDAPSKKPGAQKSREFVDIKSSIQTKMSSVVDSDVDPATRGPEPVSMSVPDPDFHDFDQDRTEKSFGQNQVWAAYDDGMPRYYFMIHSVISLKPFKMRMSWLNCKSNAELGPLNWIGSGFFKTSAEFWIGKYGVNRNWFSEWNSRTPSDVIHNYDMVEVLEDYNKRNGVSISPLVKVPGFKTVFCKHSKPSKTWVIPREELFRFSHQVFTEDQVKAMETMIESRAVKSGNRSGFSRILAGRVDLTSDPDRVHVGSFSVRIDVSSGKNNSGPKQIKTRLIQVRVDFSRISFRSGHIIDR</sequence>
<dbReference type="Pfam" id="PF23551">
    <property type="entry name" value="Zn_ribbon_20"/>
    <property type="match status" value="1"/>
</dbReference>
<dbReference type="Proteomes" id="UP000436088">
    <property type="component" value="Unassembled WGS sequence"/>
</dbReference>
<dbReference type="SMART" id="SM00271">
    <property type="entry name" value="DnaJ"/>
    <property type="match status" value="1"/>
</dbReference>
<evidence type="ECO:0000313" key="4">
    <source>
        <dbReference type="Proteomes" id="UP000436088"/>
    </source>
</evidence>
<feature type="compositionally biased region" description="Polar residues" evidence="1">
    <location>
        <begin position="264"/>
        <end position="280"/>
    </location>
</feature>
<dbReference type="InterPro" id="IPR056988">
    <property type="entry name" value="Zn_ribbon_pln"/>
</dbReference>
<evidence type="ECO:0000313" key="3">
    <source>
        <dbReference type="EMBL" id="KAE8661721.1"/>
    </source>
</evidence>
<dbReference type="Pfam" id="PF00226">
    <property type="entry name" value="DnaJ"/>
    <property type="match status" value="1"/>
</dbReference>
<organism evidence="3 4">
    <name type="scientific">Hibiscus syriacus</name>
    <name type="common">Rose of Sharon</name>
    <dbReference type="NCBI Taxonomy" id="106335"/>
    <lineage>
        <taxon>Eukaryota</taxon>
        <taxon>Viridiplantae</taxon>
        <taxon>Streptophyta</taxon>
        <taxon>Embryophyta</taxon>
        <taxon>Tracheophyta</taxon>
        <taxon>Spermatophyta</taxon>
        <taxon>Magnoliopsida</taxon>
        <taxon>eudicotyledons</taxon>
        <taxon>Gunneridae</taxon>
        <taxon>Pentapetalae</taxon>
        <taxon>rosids</taxon>
        <taxon>malvids</taxon>
        <taxon>Malvales</taxon>
        <taxon>Malvaceae</taxon>
        <taxon>Malvoideae</taxon>
        <taxon>Hibiscus</taxon>
    </lineage>
</organism>
<comment type="caution">
    <text evidence="3">The sequence shown here is derived from an EMBL/GenBank/DDBJ whole genome shotgun (WGS) entry which is preliminary data.</text>
</comment>
<reference evidence="3" key="1">
    <citation type="submission" date="2019-09" db="EMBL/GenBank/DDBJ databases">
        <title>Draft genome information of white flower Hibiscus syriacus.</title>
        <authorList>
            <person name="Kim Y.-M."/>
        </authorList>
    </citation>
    <scope>NUCLEOTIDE SEQUENCE [LARGE SCALE GENOMIC DNA]</scope>
    <source>
        <strain evidence="3">YM2019G1</strain>
    </source>
</reference>
<dbReference type="InterPro" id="IPR024593">
    <property type="entry name" value="DUF3444"/>
</dbReference>
<dbReference type="CDD" id="cd06257">
    <property type="entry name" value="DnaJ"/>
    <property type="match status" value="1"/>
</dbReference>